<dbReference type="PROSITE" id="PS00232">
    <property type="entry name" value="CADHERIN_1"/>
    <property type="match status" value="1"/>
</dbReference>
<dbReference type="Pfam" id="PF00028">
    <property type="entry name" value="Cadherin"/>
    <property type="match status" value="1"/>
</dbReference>
<dbReference type="Proteomes" id="UP000008820">
    <property type="component" value="Chromosome 1"/>
</dbReference>
<evidence type="ECO:0000259" key="12">
    <source>
        <dbReference type="PROSITE" id="PS50268"/>
    </source>
</evidence>
<evidence type="ECO:0000313" key="13">
    <source>
        <dbReference type="EnsemblMetazoa" id="AAEL024535-PB"/>
    </source>
</evidence>
<dbReference type="GO" id="GO:0007156">
    <property type="term" value="P:homophilic cell adhesion via plasma membrane adhesion molecules"/>
    <property type="evidence" value="ECO:0007669"/>
    <property type="project" value="InterPro"/>
</dbReference>
<keyword evidence="4 8" id="KW-0106">Calcium</keyword>
<dbReference type="CDD" id="cd11304">
    <property type="entry name" value="Cadherin_repeat"/>
    <property type="match status" value="8"/>
</dbReference>
<dbReference type="PANTHER" id="PTHR24028">
    <property type="entry name" value="CADHERIN-87A"/>
    <property type="match status" value="1"/>
</dbReference>
<comment type="subcellular location">
    <subcellularLocation>
        <location evidence="1">Membrane</location>
        <topology evidence="1">Single-pass membrane protein</topology>
    </subcellularLocation>
</comment>
<organism evidence="13 14">
    <name type="scientific">Aedes aegypti</name>
    <name type="common">Yellowfever mosquito</name>
    <name type="synonym">Culex aegypti</name>
    <dbReference type="NCBI Taxonomy" id="7159"/>
    <lineage>
        <taxon>Eukaryota</taxon>
        <taxon>Metazoa</taxon>
        <taxon>Ecdysozoa</taxon>
        <taxon>Arthropoda</taxon>
        <taxon>Hexapoda</taxon>
        <taxon>Insecta</taxon>
        <taxon>Pterygota</taxon>
        <taxon>Neoptera</taxon>
        <taxon>Endopterygota</taxon>
        <taxon>Diptera</taxon>
        <taxon>Nematocera</taxon>
        <taxon>Culicoidea</taxon>
        <taxon>Culicidae</taxon>
        <taxon>Culicinae</taxon>
        <taxon>Aedini</taxon>
        <taxon>Aedes</taxon>
        <taxon>Stegomyia</taxon>
    </lineage>
</organism>
<feature type="compositionally biased region" description="Basic and acidic residues" evidence="9">
    <location>
        <begin position="1737"/>
        <end position="1759"/>
    </location>
</feature>
<dbReference type="InterPro" id="IPR002126">
    <property type="entry name" value="Cadherin-like_dom"/>
</dbReference>
<feature type="chain" id="PRO_5036177994" description="Cadherin domain-containing protein" evidence="11">
    <location>
        <begin position="25"/>
        <end position="1759"/>
    </location>
</feature>
<dbReference type="InterPro" id="IPR015919">
    <property type="entry name" value="Cadherin-like_sf"/>
</dbReference>
<evidence type="ECO:0000256" key="7">
    <source>
        <dbReference type="ARBA" id="ARBA00023180"/>
    </source>
</evidence>
<dbReference type="EnsemblMetazoa" id="AAEL024535-RC">
    <property type="protein sequence ID" value="AAEL024535-PC"/>
    <property type="gene ID" value="AAEL024535"/>
</dbReference>
<evidence type="ECO:0000256" key="10">
    <source>
        <dbReference type="SAM" id="Phobius"/>
    </source>
</evidence>
<feature type="domain" description="Cadherin" evidence="12">
    <location>
        <begin position="1377"/>
        <end position="1500"/>
    </location>
</feature>
<evidence type="ECO:0000256" key="6">
    <source>
        <dbReference type="ARBA" id="ARBA00023136"/>
    </source>
</evidence>
<feature type="transmembrane region" description="Helical" evidence="10">
    <location>
        <begin position="1600"/>
        <end position="1621"/>
    </location>
</feature>
<feature type="region of interest" description="Disordered" evidence="9">
    <location>
        <begin position="1723"/>
        <end position="1759"/>
    </location>
</feature>
<dbReference type="InterPro" id="IPR020894">
    <property type="entry name" value="Cadherin_CS"/>
</dbReference>
<dbReference type="PANTHER" id="PTHR24028:SF328">
    <property type="entry name" value="CADHERIN-3"/>
    <property type="match status" value="1"/>
</dbReference>
<dbReference type="Gene3D" id="2.60.40.60">
    <property type="entry name" value="Cadherins"/>
    <property type="match status" value="10"/>
</dbReference>
<keyword evidence="7" id="KW-0325">Glycoprotein</keyword>
<keyword evidence="14" id="KW-1185">Reference proteome</keyword>
<dbReference type="EnsemblMetazoa" id="AAEL024535-RB">
    <property type="protein sequence ID" value="AAEL024535-PB"/>
    <property type="gene ID" value="AAEL024535"/>
</dbReference>
<dbReference type="GO" id="GO:0005886">
    <property type="term" value="C:plasma membrane"/>
    <property type="evidence" value="ECO:0007669"/>
    <property type="project" value="InterPro"/>
</dbReference>
<dbReference type="SMART" id="SM00112">
    <property type="entry name" value="CA"/>
    <property type="match status" value="9"/>
</dbReference>
<sequence>MDRMMCKTMRSLFLLTIFFCASSAQSPPPGEWEQPYFVSLVPEKVTVGEYNSVLREQEVSMWEEMETPVRIAQINYKGKDLQIRVQPAHMGAQVVHEDGKWYFEVNNRLDFEQVSQRLSVITLVVEGDVRNTVGMAITLINILDNTPSMYSEGLCTIPEHEDDFLSDCKYMVHHDDGFVTNEIEGKYTNRLEFEMPDVETTFVMELANVVDTYNRQYKLRVLQALNYAQQAVYNFATTVYDLNRTHDFTLNIVVQVRNVESRVPIFTRPFTTQRIMEKTAFSTTITAIDGDTGLNAPICYDLKTEVAAYAKYFSIELDESGKNGVLKVKEIDRDAEKNEFYEFQIMAYKCHNELFNVTSEAAIILDDKNDHMPTFDVEPSTLAFWENTLMELPFERFRIEDIDLGAHATYNVHLQERVSGEVVSATESFSIIPNNGYQLGTFTLTIVNAAKLDYELPERRQFDLIVTAAEVAEASHTNQQVVAIELRNWNDEVPAFDKEIYEVAIDETVEGGVDLLTVTITDRDVDDAVQLRILSRIGSDLKVTAVDTSEQVHPVPTFVYKISTARDGIFDWDVAQEVIVQMEAKDTLQTDKGEPLHQVFSQIVITVRDINNKPPSITVPRGRFHIEENSEPSTVVQIEGTEEAAILVGTDPDSDALLKFSINWQSSYAVKSGVPVGSEVFEDCLIIDVDASDRNRVTGRIRVNPALNQTTINQRLDYEAYETLFLTVRLVDENQVIPPGDTEAIVVIQIGNVNDNEPQFVGNTLEVDRFVMEEAETGNIVGSIAAIDLDGDKITYSITAKNPDHEGLFSIAPTGMLTVDASEKPIGCDVPITYQISLEVSLYDGLFTTKGSIAINITDTNNKVPTFDSTLPAVVEIFEKSPSGTEFLQLNVQDLDRDEQFHTVAFEIDYKTFPDLQKFFEVERLVDATSERLNQTGLVRVKQNNELLDRDTGTARFTINVKGYDNPNGYGRQNSDEVSFTLILLDINDHGPILPNLADLELSEDANKGAVIVDRFEATDLDDRSTPNAKINYRIMEIKAAGDNSPEVVEAMNRQQQDDTNEPLFTLTALDDFTARLAVGHDLKTFYGRWTVQIEACDRGDEYDRLPDSPRLCSNATYTVQVLPVNYMAPKIEFPGDDERIRLKFESLTNGQPLVDTQGNTVQNFRATDTDGGSFGVVSFSLQSQDDSQEPQDHVYFQLTTIDKHTVRLELANAVAIQARSYRVTVHAIDGGGKSAEPVNIVIAFINMTGEPEFQPEDSPWDTDFTENEEGMKEERIIPEAIDPKNAELPPGEHNNVFYFIDATYGNASLLFQLDKETRVLRLTQELDREKIPSHEIRIIATNNANGPIASLTPDSRSLLIVRIKVNDVNDNPPKFRQSSYSAGITVNDYPGKILFEVIADDPDEDDVISYSIDESTLETHGENLPTTPFPFGMNRESGQLSLSVQLQDRMKGYFTFTIVAKDLVDHTDTVQAKIYIIAESNRVKFVFLNNLNDINTPEMREFLKSEFTTHYGMECNIDDVVQGTIEESGAARDSVTDVRAHFISNDEAVEAVVIQEKSNDRVFVTNLKTALSARQLFLQDVPVTSITEQVEQSGLLQRILIVVASALAILCVILLVAFCIKIRSLYRQLKAMSATDFVSIASDMNVAGGGRKVPTSNVFSIEGSNPVLNDKEFTRGAYDDVSVQSYESDFIGIDNDLFANTRPQKDDGLSPAMMEHIRQRSLNPMVNSAGNDDTESTSKPEIPARRQADNNDELTHRF</sequence>
<reference evidence="13" key="2">
    <citation type="submission" date="2020-05" db="UniProtKB">
        <authorList>
            <consortium name="EnsemblMetazoa"/>
        </authorList>
    </citation>
    <scope>IDENTIFICATION</scope>
    <source>
        <strain evidence="13">LVP_AGWG</strain>
    </source>
</reference>
<dbReference type="InParanoid" id="A0A6I8U5N7"/>
<evidence type="ECO:0000256" key="3">
    <source>
        <dbReference type="ARBA" id="ARBA00022737"/>
    </source>
</evidence>
<feature type="domain" description="Cadherin" evidence="12">
    <location>
        <begin position="771"/>
        <end position="867"/>
    </location>
</feature>
<proteinExistence type="predicted"/>
<evidence type="ECO:0000256" key="11">
    <source>
        <dbReference type="SAM" id="SignalP"/>
    </source>
</evidence>
<feature type="domain" description="Cadherin" evidence="12">
    <location>
        <begin position="626"/>
        <end position="760"/>
    </location>
</feature>
<name>A0A6I8U5N7_AEDAE</name>
<dbReference type="InterPro" id="IPR050174">
    <property type="entry name" value="Protocadherin/Cadherin-CA"/>
</dbReference>
<keyword evidence="2 10" id="KW-0812">Transmembrane</keyword>
<dbReference type="PRINTS" id="PR00205">
    <property type="entry name" value="CADHERIN"/>
</dbReference>
<keyword evidence="3" id="KW-0677">Repeat</keyword>
<dbReference type="PROSITE" id="PS50268">
    <property type="entry name" value="CADHERIN_2"/>
    <property type="match status" value="10"/>
</dbReference>
<reference evidence="13 14" key="1">
    <citation type="submission" date="2017-06" db="EMBL/GenBank/DDBJ databases">
        <title>Aedes aegypti genome working group (AGWG) sequencing and assembly.</title>
        <authorList>
            <consortium name="Aedes aegypti Genome Working Group (AGWG)"/>
            <person name="Matthews B.J."/>
        </authorList>
    </citation>
    <scope>NUCLEOTIDE SEQUENCE [LARGE SCALE GENOMIC DNA]</scope>
    <source>
        <strain evidence="13 14">LVP_AGWG</strain>
    </source>
</reference>
<keyword evidence="5 10" id="KW-1133">Transmembrane helix</keyword>
<feature type="domain" description="Cadherin" evidence="12">
    <location>
        <begin position="869"/>
        <end position="994"/>
    </location>
</feature>
<evidence type="ECO:0000256" key="1">
    <source>
        <dbReference type="ARBA" id="ARBA00004167"/>
    </source>
</evidence>
<dbReference type="SUPFAM" id="SSF49313">
    <property type="entry name" value="Cadherin-like"/>
    <property type="match status" value="9"/>
</dbReference>
<gene>
    <name evidence="13" type="primary">5569240</name>
</gene>
<dbReference type="GO" id="GO:0005509">
    <property type="term" value="F:calcium ion binding"/>
    <property type="evidence" value="ECO:0007669"/>
    <property type="project" value="UniProtKB-UniRule"/>
</dbReference>
<dbReference type="OrthoDB" id="6379298at2759"/>
<evidence type="ECO:0000256" key="2">
    <source>
        <dbReference type="ARBA" id="ARBA00022692"/>
    </source>
</evidence>
<feature type="compositionally biased region" description="Polar residues" evidence="9">
    <location>
        <begin position="1723"/>
        <end position="1732"/>
    </location>
</feature>
<feature type="domain" description="Cadherin" evidence="12">
    <location>
        <begin position="994"/>
        <end position="1132"/>
    </location>
</feature>
<dbReference type="EnsemblMetazoa" id="AAEL024535-RE">
    <property type="protein sequence ID" value="AAEL024535-PE"/>
    <property type="gene ID" value="AAEL024535"/>
</dbReference>
<feature type="domain" description="Cadherin" evidence="12">
    <location>
        <begin position="1159"/>
        <end position="1254"/>
    </location>
</feature>
<keyword evidence="6 10" id="KW-0472">Membrane</keyword>
<keyword evidence="11" id="KW-0732">Signal</keyword>
<dbReference type="EnsemblMetazoa" id="AAEL024535-RA">
    <property type="protein sequence ID" value="AAEL024535-PA"/>
    <property type="gene ID" value="AAEL024535"/>
</dbReference>
<protein>
    <recommendedName>
        <fullName evidence="12">Cadherin domain-containing protein</fullName>
    </recommendedName>
</protein>
<evidence type="ECO:0000313" key="14">
    <source>
        <dbReference type="Proteomes" id="UP000008820"/>
    </source>
</evidence>
<dbReference type="EnsemblMetazoa" id="AAEL024535-RD">
    <property type="protein sequence ID" value="AAEL024535-PD"/>
    <property type="gene ID" value="AAEL024535"/>
</dbReference>
<accession>A0A6I8U5N7</accession>
<feature type="signal peptide" evidence="11">
    <location>
        <begin position="1"/>
        <end position="24"/>
    </location>
</feature>
<feature type="domain" description="Cadherin" evidence="12">
    <location>
        <begin position="267"/>
        <end position="375"/>
    </location>
</feature>
<feature type="domain" description="Cadherin" evidence="12">
    <location>
        <begin position="386"/>
        <end position="496"/>
    </location>
</feature>
<evidence type="ECO:0000256" key="9">
    <source>
        <dbReference type="SAM" id="MobiDB-lite"/>
    </source>
</evidence>
<evidence type="ECO:0000256" key="5">
    <source>
        <dbReference type="ARBA" id="ARBA00022989"/>
    </source>
</evidence>
<feature type="domain" description="Cadherin" evidence="12">
    <location>
        <begin position="497"/>
        <end position="617"/>
    </location>
</feature>
<evidence type="ECO:0000256" key="8">
    <source>
        <dbReference type="PROSITE-ProRule" id="PRU00043"/>
    </source>
</evidence>
<evidence type="ECO:0000256" key="4">
    <source>
        <dbReference type="ARBA" id="ARBA00022837"/>
    </source>
</evidence>
<feature type="domain" description="Cadherin" evidence="12">
    <location>
        <begin position="1257"/>
        <end position="1376"/>
    </location>
</feature>